<accession>A0A0D3EEV9</accession>
<organism evidence="1 2">
    <name type="scientific">Brassica oleracea var. oleracea</name>
    <dbReference type="NCBI Taxonomy" id="109376"/>
    <lineage>
        <taxon>Eukaryota</taxon>
        <taxon>Viridiplantae</taxon>
        <taxon>Streptophyta</taxon>
        <taxon>Embryophyta</taxon>
        <taxon>Tracheophyta</taxon>
        <taxon>Spermatophyta</taxon>
        <taxon>Magnoliopsida</taxon>
        <taxon>eudicotyledons</taxon>
        <taxon>Gunneridae</taxon>
        <taxon>Pentapetalae</taxon>
        <taxon>rosids</taxon>
        <taxon>malvids</taxon>
        <taxon>Brassicales</taxon>
        <taxon>Brassicaceae</taxon>
        <taxon>Brassiceae</taxon>
        <taxon>Brassica</taxon>
    </lineage>
</organism>
<keyword evidence="2" id="KW-1185">Reference proteome</keyword>
<proteinExistence type="predicted"/>
<evidence type="ECO:0000313" key="1">
    <source>
        <dbReference type="EnsemblPlants" id="Bo9g161600.1"/>
    </source>
</evidence>
<reference evidence="1" key="2">
    <citation type="submission" date="2015-03" db="UniProtKB">
        <authorList>
            <consortium name="EnsemblPlants"/>
        </authorList>
    </citation>
    <scope>IDENTIFICATION</scope>
</reference>
<dbReference type="HOGENOM" id="CLU_2761322_0_0_1"/>
<evidence type="ECO:0000313" key="2">
    <source>
        <dbReference type="Proteomes" id="UP000032141"/>
    </source>
</evidence>
<sequence>MKMDNVSNTNKENNLEMMMMNIVNDSDNGESKGVTTKKKKVKIDEETLKDFSKRQLLKMVKEFSIKSSNN</sequence>
<dbReference type="AlphaFoldDB" id="A0A0D3EEV9"/>
<dbReference type="OMA" id="MMNIVND"/>
<dbReference type="Proteomes" id="UP000032141">
    <property type="component" value="Chromosome C9"/>
</dbReference>
<protein>
    <submittedName>
        <fullName evidence="1">Uncharacterized protein</fullName>
    </submittedName>
</protein>
<name>A0A0D3EEV9_BRAOL</name>
<dbReference type="Gramene" id="Bo9g161600.1">
    <property type="protein sequence ID" value="Bo9g161600.1"/>
    <property type="gene ID" value="Bo9g161600"/>
</dbReference>
<reference evidence="1 2" key="1">
    <citation type="journal article" date="2014" name="Genome Biol.">
        <title>Transcriptome and methylome profiling reveals relics of genome dominance in the mesopolyploid Brassica oleracea.</title>
        <authorList>
            <person name="Parkin I.A."/>
            <person name="Koh C."/>
            <person name="Tang H."/>
            <person name="Robinson S.J."/>
            <person name="Kagale S."/>
            <person name="Clarke W.E."/>
            <person name="Town C.D."/>
            <person name="Nixon J."/>
            <person name="Krishnakumar V."/>
            <person name="Bidwell S.L."/>
            <person name="Denoeud F."/>
            <person name="Belcram H."/>
            <person name="Links M.G."/>
            <person name="Just J."/>
            <person name="Clarke C."/>
            <person name="Bender T."/>
            <person name="Huebert T."/>
            <person name="Mason A.S."/>
            <person name="Pires J.C."/>
            <person name="Barker G."/>
            <person name="Moore J."/>
            <person name="Walley P.G."/>
            <person name="Manoli S."/>
            <person name="Batley J."/>
            <person name="Edwards D."/>
            <person name="Nelson M.N."/>
            <person name="Wang X."/>
            <person name="Paterson A.H."/>
            <person name="King G."/>
            <person name="Bancroft I."/>
            <person name="Chalhoub B."/>
            <person name="Sharpe A.G."/>
        </authorList>
    </citation>
    <scope>NUCLEOTIDE SEQUENCE</scope>
    <source>
        <strain evidence="1 2">cv. TO1000</strain>
    </source>
</reference>
<dbReference type="EnsemblPlants" id="Bo9g161600.1">
    <property type="protein sequence ID" value="Bo9g161600.1"/>
    <property type="gene ID" value="Bo9g161600"/>
</dbReference>